<feature type="domain" description="Rubrerythrin diiron-binding" evidence="1">
    <location>
        <begin position="73"/>
        <end position="187"/>
    </location>
</feature>
<evidence type="ECO:0000313" key="3">
    <source>
        <dbReference type="Proteomes" id="UP000239706"/>
    </source>
</evidence>
<protein>
    <submittedName>
        <fullName evidence="2">Rubrerythrin</fullName>
    </submittedName>
</protein>
<proteinExistence type="predicted"/>
<gene>
    <name evidence="2" type="ORF">CLLI_19310</name>
</gene>
<dbReference type="EMBL" id="PVXO01000051">
    <property type="protein sequence ID" value="PRR78167.1"/>
    <property type="molecule type" value="Genomic_DNA"/>
</dbReference>
<dbReference type="Proteomes" id="UP000239706">
    <property type="component" value="Unassembled WGS sequence"/>
</dbReference>
<accession>A0A2T0B335</accession>
<dbReference type="GO" id="GO:0046872">
    <property type="term" value="F:metal ion binding"/>
    <property type="evidence" value="ECO:0007669"/>
    <property type="project" value="InterPro"/>
</dbReference>
<evidence type="ECO:0000313" key="2">
    <source>
        <dbReference type="EMBL" id="PRR78167.1"/>
    </source>
</evidence>
<dbReference type="SUPFAM" id="SSF47240">
    <property type="entry name" value="Ferritin-like"/>
    <property type="match status" value="1"/>
</dbReference>
<dbReference type="RefSeq" id="WP_106064007.1">
    <property type="nucleotide sequence ID" value="NZ_PVXO01000051.1"/>
</dbReference>
<dbReference type="SUPFAM" id="SSF57802">
    <property type="entry name" value="Rubredoxin-like"/>
    <property type="match status" value="1"/>
</dbReference>
<dbReference type="Gene3D" id="1.20.1260.10">
    <property type="match status" value="2"/>
</dbReference>
<dbReference type="InterPro" id="IPR012347">
    <property type="entry name" value="Ferritin-like"/>
</dbReference>
<dbReference type="InterPro" id="IPR009078">
    <property type="entry name" value="Ferritin-like_SF"/>
</dbReference>
<reference evidence="2 3" key="1">
    <citation type="submission" date="2018-03" db="EMBL/GenBank/DDBJ databases">
        <title>Genome sequence of Clostridium liquoris DSM 100320.</title>
        <authorList>
            <person name="Poehlein A."/>
            <person name="Daniel R."/>
        </authorList>
    </citation>
    <scope>NUCLEOTIDE SEQUENCE [LARGE SCALE GENOMIC DNA]</scope>
    <source>
        <strain evidence="2 3">DSM 100320</strain>
    </source>
</reference>
<keyword evidence="3" id="KW-1185">Reference proteome</keyword>
<dbReference type="InterPro" id="IPR003251">
    <property type="entry name" value="Rr_diiron-bd_dom"/>
</dbReference>
<name>A0A2T0B335_9CLOT</name>
<dbReference type="GO" id="GO:0016491">
    <property type="term" value="F:oxidoreductase activity"/>
    <property type="evidence" value="ECO:0007669"/>
    <property type="project" value="InterPro"/>
</dbReference>
<dbReference type="Pfam" id="PF02915">
    <property type="entry name" value="Rubrerythrin"/>
    <property type="match status" value="1"/>
</dbReference>
<sequence>MINYICTICGMIINDKNFDFNKEVLPYENSIDNIKYCPFCGADSTFIKKVDQGEGAEIKLTAENMDNATSVIIDHAMKLEVFNGDFYKKASKLAKNDEIKIMFQCLSNIEYMHARIHKSIGGFKELPVLREMDYCKYGEDAMLMDLANKREKHAVEYYDRYAEEVCSHKIKEIFNALSRVEKGHMDLTLKK</sequence>
<organism evidence="2 3">
    <name type="scientific">Clostridium liquoris</name>
    <dbReference type="NCBI Taxonomy" id="1289519"/>
    <lineage>
        <taxon>Bacteria</taxon>
        <taxon>Bacillati</taxon>
        <taxon>Bacillota</taxon>
        <taxon>Clostridia</taxon>
        <taxon>Eubacteriales</taxon>
        <taxon>Clostridiaceae</taxon>
        <taxon>Clostridium</taxon>
    </lineage>
</organism>
<comment type="caution">
    <text evidence="2">The sequence shown here is derived from an EMBL/GenBank/DDBJ whole genome shotgun (WGS) entry which is preliminary data.</text>
</comment>
<dbReference type="AlphaFoldDB" id="A0A2T0B335"/>
<dbReference type="OrthoDB" id="1926194at2"/>
<evidence type="ECO:0000259" key="1">
    <source>
        <dbReference type="Pfam" id="PF02915"/>
    </source>
</evidence>